<gene>
    <name evidence="1" type="ORF">LACBIDRAFT_318294</name>
</gene>
<dbReference type="HOGENOM" id="CLU_3125297_0_0_1"/>
<evidence type="ECO:0000313" key="2">
    <source>
        <dbReference type="Proteomes" id="UP000001194"/>
    </source>
</evidence>
<name>B0D6E8_LACBS</name>
<accession>B0D6E8</accession>
<dbReference type="AlphaFoldDB" id="B0D6E8"/>
<reference evidence="1 2" key="1">
    <citation type="journal article" date="2008" name="Nature">
        <title>The genome of Laccaria bicolor provides insights into mycorrhizal symbiosis.</title>
        <authorList>
            <person name="Martin F."/>
            <person name="Aerts A."/>
            <person name="Ahren D."/>
            <person name="Brun A."/>
            <person name="Danchin E.G.J."/>
            <person name="Duchaussoy F."/>
            <person name="Gibon J."/>
            <person name="Kohler A."/>
            <person name="Lindquist E."/>
            <person name="Pereda V."/>
            <person name="Salamov A."/>
            <person name="Shapiro H.J."/>
            <person name="Wuyts J."/>
            <person name="Blaudez D."/>
            <person name="Buee M."/>
            <person name="Brokstein P."/>
            <person name="Canbaeck B."/>
            <person name="Cohen D."/>
            <person name="Courty P.E."/>
            <person name="Coutinho P.M."/>
            <person name="Delaruelle C."/>
            <person name="Detter J.C."/>
            <person name="Deveau A."/>
            <person name="DiFazio S."/>
            <person name="Duplessis S."/>
            <person name="Fraissinet-Tachet L."/>
            <person name="Lucic E."/>
            <person name="Frey-Klett P."/>
            <person name="Fourrey C."/>
            <person name="Feussner I."/>
            <person name="Gay G."/>
            <person name="Grimwood J."/>
            <person name="Hoegger P.J."/>
            <person name="Jain P."/>
            <person name="Kilaru S."/>
            <person name="Labbe J."/>
            <person name="Lin Y.C."/>
            <person name="Legue V."/>
            <person name="Le Tacon F."/>
            <person name="Marmeisse R."/>
            <person name="Melayah D."/>
            <person name="Montanini B."/>
            <person name="Muratet M."/>
            <person name="Nehls U."/>
            <person name="Niculita-Hirzel H."/>
            <person name="Oudot-Le Secq M.P."/>
            <person name="Peter M."/>
            <person name="Quesneville H."/>
            <person name="Rajashekar B."/>
            <person name="Reich M."/>
            <person name="Rouhier N."/>
            <person name="Schmutz J."/>
            <person name="Yin T."/>
            <person name="Chalot M."/>
            <person name="Henrissat B."/>
            <person name="Kuees U."/>
            <person name="Lucas S."/>
            <person name="Van de Peer Y."/>
            <person name="Podila G.K."/>
            <person name="Polle A."/>
            <person name="Pukkila P.J."/>
            <person name="Richardson P.M."/>
            <person name="Rouze P."/>
            <person name="Sanders I.R."/>
            <person name="Stajich J.E."/>
            <person name="Tunlid A."/>
            <person name="Tuskan G."/>
            <person name="Grigoriev I.V."/>
        </authorList>
    </citation>
    <scope>NUCLEOTIDE SEQUENCE [LARGE SCALE GENOMIC DNA]</scope>
    <source>
        <strain evidence="2">S238N-H82 / ATCC MYA-4686</strain>
    </source>
</reference>
<proteinExistence type="predicted"/>
<dbReference type="EMBL" id="DS547098">
    <property type="protein sequence ID" value="EDR09940.1"/>
    <property type="molecule type" value="Genomic_DNA"/>
</dbReference>
<keyword evidence="2" id="KW-1185">Reference proteome</keyword>
<dbReference type="InParanoid" id="B0D6E8"/>
<organism evidence="2">
    <name type="scientific">Laccaria bicolor (strain S238N-H82 / ATCC MYA-4686)</name>
    <name type="common">Bicoloured deceiver</name>
    <name type="synonym">Laccaria laccata var. bicolor</name>
    <dbReference type="NCBI Taxonomy" id="486041"/>
    <lineage>
        <taxon>Eukaryota</taxon>
        <taxon>Fungi</taxon>
        <taxon>Dikarya</taxon>
        <taxon>Basidiomycota</taxon>
        <taxon>Agaricomycotina</taxon>
        <taxon>Agaricomycetes</taxon>
        <taxon>Agaricomycetidae</taxon>
        <taxon>Agaricales</taxon>
        <taxon>Agaricineae</taxon>
        <taxon>Hydnangiaceae</taxon>
        <taxon>Laccaria</taxon>
    </lineage>
</organism>
<protein>
    <submittedName>
        <fullName evidence="1">Predicted protein</fullName>
    </submittedName>
</protein>
<dbReference type="GeneID" id="6074924"/>
<dbReference type="RefSeq" id="XP_001879325.1">
    <property type="nucleotide sequence ID" value="XM_001879290.1"/>
</dbReference>
<dbReference type="Proteomes" id="UP000001194">
    <property type="component" value="Unassembled WGS sequence"/>
</dbReference>
<dbReference type="KEGG" id="lbc:LACBIDRAFT_318294"/>
<sequence>MPLPFIKVALKKPWDHFCQLVVKKITQTMQRSYSAPLVLLFMKPVALRQF</sequence>
<evidence type="ECO:0000313" key="1">
    <source>
        <dbReference type="EMBL" id="EDR09940.1"/>
    </source>
</evidence>